<evidence type="ECO:0000256" key="5">
    <source>
        <dbReference type="SAM" id="Phobius"/>
    </source>
</evidence>
<evidence type="ECO:0000256" key="1">
    <source>
        <dbReference type="ARBA" id="ARBA00004141"/>
    </source>
</evidence>
<dbReference type="EMBL" id="DSFE01000035">
    <property type="protein sequence ID" value="HEU97472.1"/>
    <property type="molecule type" value="Genomic_DNA"/>
</dbReference>
<feature type="transmembrane region" description="Helical" evidence="5">
    <location>
        <begin position="21"/>
        <end position="38"/>
    </location>
</feature>
<sequence>MRRAWNWRRLRMDGSRKSPKPSVLFLYSMAVSAMAFIFSSPAALAVPAILNSILGFPLGRRSLPMKLVFIILIFNMWGALLNGIYFHNEGFVVLSIGGFAVRSGAFASFITLNLRFFLIIGATLLMLGLSGGSRELVRSLERDLGMPPWIAFSISHAFRLFPLLSRDYGELIVARKEREVGTNIFNPIVLKEVLFSMLSVSYERAVWSGISAELRGVKIRKRSMRGKIELQDLAVLALAAAEWVYAFFSSSLI</sequence>
<dbReference type="CDD" id="cd16914">
    <property type="entry name" value="EcfT"/>
    <property type="match status" value="1"/>
</dbReference>
<keyword evidence="3 5" id="KW-1133">Transmembrane helix</keyword>
<name>A0A7C2YL30_9CREN</name>
<proteinExistence type="predicted"/>
<keyword evidence="2 5" id="KW-0812">Transmembrane</keyword>
<feature type="transmembrane region" description="Helical" evidence="5">
    <location>
        <begin position="67"/>
        <end position="86"/>
    </location>
</feature>
<comment type="caution">
    <text evidence="6">The sequence shown here is derived from an EMBL/GenBank/DDBJ whole genome shotgun (WGS) entry which is preliminary data.</text>
</comment>
<dbReference type="GO" id="GO:0005886">
    <property type="term" value="C:plasma membrane"/>
    <property type="evidence" value="ECO:0007669"/>
    <property type="project" value="UniProtKB-ARBA"/>
</dbReference>
<dbReference type="AlphaFoldDB" id="A0A7C2YL30"/>
<keyword evidence="4 5" id="KW-0472">Membrane</keyword>
<dbReference type="InterPro" id="IPR003339">
    <property type="entry name" value="ABC/ECF_trnsptr_transmembrane"/>
</dbReference>
<protein>
    <submittedName>
        <fullName evidence="6">Energy-coupling factor transporter transmembrane protein EcfT</fullName>
    </submittedName>
</protein>
<reference evidence="6" key="1">
    <citation type="journal article" date="2020" name="mSystems">
        <title>Genome- and Community-Level Interaction Insights into Carbon Utilization and Element Cycling Functions of Hydrothermarchaeota in Hydrothermal Sediment.</title>
        <authorList>
            <person name="Zhou Z."/>
            <person name="Liu Y."/>
            <person name="Xu W."/>
            <person name="Pan J."/>
            <person name="Luo Z.H."/>
            <person name="Li M."/>
        </authorList>
    </citation>
    <scope>NUCLEOTIDE SEQUENCE [LARGE SCALE GENOMIC DNA]</scope>
    <source>
        <strain evidence="6">SpSt-1259</strain>
    </source>
</reference>
<evidence type="ECO:0000256" key="2">
    <source>
        <dbReference type="ARBA" id="ARBA00022692"/>
    </source>
</evidence>
<evidence type="ECO:0000256" key="3">
    <source>
        <dbReference type="ARBA" id="ARBA00022989"/>
    </source>
</evidence>
<evidence type="ECO:0000256" key="4">
    <source>
        <dbReference type="ARBA" id="ARBA00023136"/>
    </source>
</evidence>
<gene>
    <name evidence="6" type="ORF">ENO36_01260</name>
</gene>
<dbReference type="Proteomes" id="UP000885664">
    <property type="component" value="Unassembled WGS sequence"/>
</dbReference>
<feature type="transmembrane region" description="Helical" evidence="5">
    <location>
        <begin position="106"/>
        <end position="129"/>
    </location>
</feature>
<dbReference type="Pfam" id="PF02361">
    <property type="entry name" value="CbiQ"/>
    <property type="match status" value="1"/>
</dbReference>
<organism evidence="6">
    <name type="scientific">Fervidicoccus fontis</name>
    <dbReference type="NCBI Taxonomy" id="683846"/>
    <lineage>
        <taxon>Archaea</taxon>
        <taxon>Thermoproteota</taxon>
        <taxon>Thermoprotei</taxon>
        <taxon>Fervidicoccales</taxon>
        <taxon>Fervidicoccaceae</taxon>
        <taxon>Fervidicoccus</taxon>
    </lineage>
</organism>
<accession>A0A7C2YL30</accession>
<evidence type="ECO:0000313" key="6">
    <source>
        <dbReference type="EMBL" id="HEU97472.1"/>
    </source>
</evidence>
<comment type="subcellular location">
    <subcellularLocation>
        <location evidence="1">Membrane</location>
        <topology evidence="1">Multi-pass membrane protein</topology>
    </subcellularLocation>
</comment>